<evidence type="ECO:0000256" key="2">
    <source>
        <dbReference type="ARBA" id="ARBA00005375"/>
    </source>
</evidence>
<evidence type="ECO:0000313" key="10">
    <source>
        <dbReference type="Proteomes" id="UP001516400"/>
    </source>
</evidence>
<dbReference type="Proteomes" id="UP001516400">
    <property type="component" value="Unassembled WGS sequence"/>
</dbReference>
<evidence type="ECO:0000256" key="3">
    <source>
        <dbReference type="ARBA" id="ARBA00012646"/>
    </source>
</evidence>
<comment type="caution">
    <text evidence="9">The sequence shown here is derived from an EMBL/GenBank/DDBJ whole genome shotgun (WGS) entry which is preliminary data.</text>
</comment>
<evidence type="ECO:0000256" key="1">
    <source>
        <dbReference type="ARBA" id="ARBA00000032"/>
    </source>
</evidence>
<feature type="chain" id="PRO_5044802759" description="acid phosphatase" evidence="8">
    <location>
        <begin position="18"/>
        <end position="361"/>
    </location>
</feature>
<dbReference type="Pfam" id="PF00328">
    <property type="entry name" value="His_Phos_2"/>
    <property type="match status" value="1"/>
</dbReference>
<evidence type="ECO:0000313" key="9">
    <source>
        <dbReference type="EMBL" id="KAL3269752.1"/>
    </source>
</evidence>
<dbReference type="AlphaFoldDB" id="A0ABD2MU14"/>
<dbReference type="InterPro" id="IPR050645">
    <property type="entry name" value="Histidine_acid_phosphatase"/>
</dbReference>
<gene>
    <name evidence="9" type="ORF">HHI36_008812</name>
</gene>
<dbReference type="PANTHER" id="PTHR11567:SF211">
    <property type="entry name" value="PROSTATIC ACID PHOSPHATASE"/>
    <property type="match status" value="1"/>
</dbReference>
<dbReference type="InterPro" id="IPR000560">
    <property type="entry name" value="His_Pase_clade-2"/>
</dbReference>
<sequence length="361" mass="42137">MILFSFWFLLIVVGCDELVSVIVLFRHGVRTPLRFHPTDPYQNISYWSAPPGELTEEGRIQVRELGKWVQQRYKNILPEQYSSRDFFIISSNFSRTRKSAEAFCSGLYSSMSSFQIQTIPISSKATRKDHIIAIGEECRKYAKLKEELLHKRLRNFNEKHAELYQYISENAGLNVTSVEGLEKLYDAFYIEDYHNLTLPDWVKNIYPHKLHDPAFMSMLLTSYTKEIKRLIHGPLLNEILIYLKSFTNESNNQDSEFLPSSYVGRKMLAISGHDSNIIGILKTLNTPNLRWLQFSNSLLFELKRKDTSELYVNLLYKNGTELKKINVGTYGFNCDLNDFEKFLKPFLITESQWKKECETSN</sequence>
<comment type="catalytic activity">
    <reaction evidence="1">
        <text>a phosphate monoester + H2O = an alcohol + phosphate</text>
        <dbReference type="Rhea" id="RHEA:15017"/>
        <dbReference type="ChEBI" id="CHEBI:15377"/>
        <dbReference type="ChEBI" id="CHEBI:30879"/>
        <dbReference type="ChEBI" id="CHEBI:43474"/>
        <dbReference type="ChEBI" id="CHEBI:67140"/>
        <dbReference type="EC" id="3.1.3.2"/>
    </reaction>
</comment>
<organism evidence="9 10">
    <name type="scientific">Cryptolaemus montrouzieri</name>
    <dbReference type="NCBI Taxonomy" id="559131"/>
    <lineage>
        <taxon>Eukaryota</taxon>
        <taxon>Metazoa</taxon>
        <taxon>Ecdysozoa</taxon>
        <taxon>Arthropoda</taxon>
        <taxon>Hexapoda</taxon>
        <taxon>Insecta</taxon>
        <taxon>Pterygota</taxon>
        <taxon>Neoptera</taxon>
        <taxon>Endopterygota</taxon>
        <taxon>Coleoptera</taxon>
        <taxon>Polyphaga</taxon>
        <taxon>Cucujiformia</taxon>
        <taxon>Coccinelloidea</taxon>
        <taxon>Coccinellidae</taxon>
        <taxon>Scymninae</taxon>
        <taxon>Scymnini</taxon>
        <taxon>Cryptolaemus</taxon>
    </lineage>
</organism>
<dbReference type="InterPro" id="IPR033379">
    <property type="entry name" value="Acid_Pase_AS"/>
</dbReference>
<keyword evidence="6" id="KW-1015">Disulfide bond</keyword>
<dbReference type="EC" id="3.1.3.2" evidence="3"/>
<comment type="similarity">
    <text evidence="2">Belongs to the histidine acid phosphatase family.</text>
</comment>
<dbReference type="GO" id="GO:0003993">
    <property type="term" value="F:acid phosphatase activity"/>
    <property type="evidence" value="ECO:0007669"/>
    <property type="project" value="UniProtKB-EC"/>
</dbReference>
<dbReference type="PROSITE" id="PS00778">
    <property type="entry name" value="HIS_ACID_PHOSPHAT_2"/>
    <property type="match status" value="1"/>
</dbReference>
<name>A0ABD2MU14_9CUCU</name>
<reference evidence="9 10" key="1">
    <citation type="journal article" date="2021" name="BMC Biol.">
        <title>Horizontally acquired antibacterial genes associated with adaptive radiation of ladybird beetles.</title>
        <authorList>
            <person name="Li H.S."/>
            <person name="Tang X.F."/>
            <person name="Huang Y.H."/>
            <person name="Xu Z.Y."/>
            <person name="Chen M.L."/>
            <person name="Du X.Y."/>
            <person name="Qiu B.Y."/>
            <person name="Chen P.T."/>
            <person name="Zhang W."/>
            <person name="Slipinski A."/>
            <person name="Escalona H.E."/>
            <person name="Waterhouse R.M."/>
            <person name="Zwick A."/>
            <person name="Pang H."/>
        </authorList>
    </citation>
    <scope>NUCLEOTIDE SEQUENCE [LARGE SCALE GENOMIC DNA]</scope>
    <source>
        <strain evidence="9">SYSU2018</strain>
    </source>
</reference>
<dbReference type="Gene3D" id="3.40.50.1240">
    <property type="entry name" value="Phosphoglycerate mutase-like"/>
    <property type="match status" value="1"/>
</dbReference>
<dbReference type="SUPFAM" id="SSF53254">
    <property type="entry name" value="Phosphoglycerate mutase-like"/>
    <property type="match status" value="1"/>
</dbReference>
<evidence type="ECO:0000256" key="8">
    <source>
        <dbReference type="SAM" id="SignalP"/>
    </source>
</evidence>
<keyword evidence="4 8" id="KW-0732">Signal</keyword>
<keyword evidence="5" id="KW-0378">Hydrolase</keyword>
<evidence type="ECO:0000256" key="7">
    <source>
        <dbReference type="ARBA" id="ARBA00023180"/>
    </source>
</evidence>
<dbReference type="PANTHER" id="PTHR11567">
    <property type="entry name" value="ACID PHOSPHATASE-RELATED"/>
    <property type="match status" value="1"/>
</dbReference>
<dbReference type="EMBL" id="JABFTP020000021">
    <property type="protein sequence ID" value="KAL3269752.1"/>
    <property type="molecule type" value="Genomic_DNA"/>
</dbReference>
<feature type="signal peptide" evidence="8">
    <location>
        <begin position="1"/>
        <end position="17"/>
    </location>
</feature>
<accession>A0ABD2MU14</accession>
<keyword evidence="10" id="KW-1185">Reference proteome</keyword>
<evidence type="ECO:0000256" key="4">
    <source>
        <dbReference type="ARBA" id="ARBA00022729"/>
    </source>
</evidence>
<dbReference type="PROSITE" id="PS00616">
    <property type="entry name" value="HIS_ACID_PHOSPHAT_1"/>
    <property type="match status" value="1"/>
</dbReference>
<evidence type="ECO:0000256" key="5">
    <source>
        <dbReference type="ARBA" id="ARBA00022801"/>
    </source>
</evidence>
<dbReference type="CDD" id="cd07061">
    <property type="entry name" value="HP_HAP_like"/>
    <property type="match status" value="1"/>
</dbReference>
<evidence type="ECO:0000256" key="6">
    <source>
        <dbReference type="ARBA" id="ARBA00023157"/>
    </source>
</evidence>
<protein>
    <recommendedName>
        <fullName evidence="3">acid phosphatase</fullName>
        <ecNumber evidence="3">3.1.3.2</ecNumber>
    </recommendedName>
</protein>
<proteinExistence type="inferred from homology"/>
<dbReference type="InterPro" id="IPR029033">
    <property type="entry name" value="His_PPase_superfam"/>
</dbReference>
<keyword evidence="7" id="KW-0325">Glycoprotein</keyword>